<dbReference type="Proteomes" id="UP000177418">
    <property type="component" value="Unassembled WGS sequence"/>
</dbReference>
<keyword evidence="1" id="KW-0808">Transferase</keyword>
<evidence type="ECO:0000259" key="2">
    <source>
        <dbReference type="Pfam" id="PF00535"/>
    </source>
</evidence>
<dbReference type="PANTHER" id="PTHR43179:SF7">
    <property type="entry name" value="RHAMNOSYLTRANSFERASE WBBL"/>
    <property type="match status" value="1"/>
</dbReference>
<evidence type="ECO:0000313" key="5">
    <source>
        <dbReference type="Proteomes" id="UP000177418"/>
    </source>
</evidence>
<evidence type="ECO:0000259" key="3">
    <source>
        <dbReference type="Pfam" id="PF02709"/>
    </source>
</evidence>
<organism evidence="4 5">
    <name type="scientific">Candidatus Roizmanbacteria bacterium RIFCSPLOWO2_02_FULL_36_11</name>
    <dbReference type="NCBI Taxonomy" id="1802071"/>
    <lineage>
        <taxon>Bacteria</taxon>
        <taxon>Candidatus Roizmaniibacteriota</taxon>
    </lineage>
</organism>
<evidence type="ECO:0008006" key="6">
    <source>
        <dbReference type="Google" id="ProtNLM"/>
    </source>
</evidence>
<proteinExistence type="predicted"/>
<dbReference type="CDD" id="cd04186">
    <property type="entry name" value="GT_2_like_c"/>
    <property type="match status" value="1"/>
</dbReference>
<dbReference type="GO" id="GO:0016740">
    <property type="term" value="F:transferase activity"/>
    <property type="evidence" value="ECO:0007669"/>
    <property type="project" value="UniProtKB-KW"/>
</dbReference>
<evidence type="ECO:0000313" key="4">
    <source>
        <dbReference type="EMBL" id="OGK54563.1"/>
    </source>
</evidence>
<protein>
    <recommendedName>
        <fullName evidence="6">Glycosyltransferase 2-like domain-containing protein</fullName>
    </recommendedName>
</protein>
<evidence type="ECO:0000256" key="1">
    <source>
        <dbReference type="ARBA" id="ARBA00022679"/>
    </source>
</evidence>
<reference evidence="4 5" key="1">
    <citation type="journal article" date="2016" name="Nat. Commun.">
        <title>Thousands of microbial genomes shed light on interconnected biogeochemical processes in an aquifer system.</title>
        <authorList>
            <person name="Anantharaman K."/>
            <person name="Brown C.T."/>
            <person name="Hug L.A."/>
            <person name="Sharon I."/>
            <person name="Castelle C.J."/>
            <person name="Probst A.J."/>
            <person name="Thomas B.C."/>
            <person name="Singh A."/>
            <person name="Wilkins M.J."/>
            <person name="Karaoz U."/>
            <person name="Brodie E.L."/>
            <person name="Williams K.H."/>
            <person name="Hubbard S.S."/>
            <person name="Banfield J.F."/>
        </authorList>
    </citation>
    <scope>NUCLEOTIDE SEQUENCE [LARGE SCALE GENOMIC DNA]</scope>
</reference>
<dbReference type="InterPro" id="IPR029044">
    <property type="entry name" value="Nucleotide-diphossugar_trans"/>
</dbReference>
<dbReference type="PANTHER" id="PTHR43179">
    <property type="entry name" value="RHAMNOSYLTRANSFERASE WBBL"/>
    <property type="match status" value="1"/>
</dbReference>
<comment type="caution">
    <text evidence="4">The sequence shown here is derived from an EMBL/GenBank/DDBJ whole genome shotgun (WGS) entry which is preliminary data.</text>
</comment>
<dbReference type="Gene3D" id="3.90.550.10">
    <property type="entry name" value="Spore Coat Polysaccharide Biosynthesis Protein SpsA, Chain A"/>
    <property type="match status" value="1"/>
</dbReference>
<dbReference type="InterPro" id="IPR001173">
    <property type="entry name" value="Glyco_trans_2-like"/>
</dbReference>
<dbReference type="SUPFAM" id="SSF53448">
    <property type="entry name" value="Nucleotide-diphospho-sugar transferases"/>
    <property type="match status" value="1"/>
</dbReference>
<dbReference type="Pfam" id="PF00535">
    <property type="entry name" value="Glycos_transf_2"/>
    <property type="match status" value="1"/>
</dbReference>
<sequence length="280" mass="33085">MISIIIITYNSKDFLQEFFKSLKLAINNDFELVIWDNNSDDESHKYINYYLKYYDYKKFHVIRSEINLGFAKAINESLKYCSYEHILLVNPDVIFLKDSLRSIVKFYLEVKPAIVGGKYLSYKRDGVPQKAAVNSVSFISAILELTNLKKIVPFQERLNKFWVKEKADSIEVVSVSGGFLIASREIIISLNGFNESYWLYLEDVDFCLRAQQIGYKTYYYPKARIKHYSGGSHKHLSRRHDEARWFQSRDIFFRMHFNLILNCVYLLISKVEKLILKLRK</sequence>
<gene>
    <name evidence="4" type="ORF">A3H78_01610</name>
</gene>
<dbReference type="AlphaFoldDB" id="A0A1F7JG22"/>
<feature type="domain" description="Glycosyltransferase 2-like" evidence="2">
    <location>
        <begin position="3"/>
        <end position="134"/>
    </location>
</feature>
<name>A0A1F7JG22_9BACT</name>
<dbReference type="InterPro" id="IPR027791">
    <property type="entry name" value="Galactosyl_T_C"/>
</dbReference>
<feature type="domain" description="Galactosyltransferase C-terminal" evidence="3">
    <location>
        <begin position="175"/>
        <end position="229"/>
    </location>
</feature>
<dbReference type="EMBL" id="MGAV01000014">
    <property type="protein sequence ID" value="OGK54563.1"/>
    <property type="molecule type" value="Genomic_DNA"/>
</dbReference>
<dbReference type="Pfam" id="PF02709">
    <property type="entry name" value="Glyco_transf_7C"/>
    <property type="match status" value="1"/>
</dbReference>
<accession>A0A1F7JG22</accession>